<dbReference type="Proteomes" id="UP000009226">
    <property type="component" value="Chromosome"/>
</dbReference>
<dbReference type="Pfam" id="PF05866">
    <property type="entry name" value="RusA"/>
    <property type="match status" value="1"/>
</dbReference>
<name>F6B771_DESCC</name>
<gene>
    <name evidence="1" type="ordered locus">Desca_1648</name>
</gene>
<dbReference type="KEGG" id="dca:Desca_1648"/>
<sequence length="115" mass="12936">MIHFIIPGRPVPKHRPRVGKHGNIYTPQNCREYERTVGLSAKTLFPKPLIGPVALGVKFYFSRRPGDLDNYVKAISDGLNGIAWQDDRQVVKLFASLKRGSPERAEVVVQQVVNN</sequence>
<dbReference type="GO" id="GO:0000287">
    <property type="term" value="F:magnesium ion binding"/>
    <property type="evidence" value="ECO:0007669"/>
    <property type="project" value="InterPro"/>
</dbReference>
<dbReference type="InterPro" id="IPR008822">
    <property type="entry name" value="Endonuclease_RusA-like"/>
</dbReference>
<dbReference type="EMBL" id="CP002736">
    <property type="protein sequence ID" value="AEF94496.1"/>
    <property type="molecule type" value="Genomic_DNA"/>
</dbReference>
<dbReference type="GO" id="GO:0006310">
    <property type="term" value="P:DNA recombination"/>
    <property type="evidence" value="ECO:0007669"/>
    <property type="project" value="InterPro"/>
</dbReference>
<protein>
    <submittedName>
        <fullName evidence="1">Endodeoxyribonuclease RusA</fullName>
    </submittedName>
</protein>
<dbReference type="SUPFAM" id="SSF103084">
    <property type="entry name" value="Holliday junction resolvase RusA"/>
    <property type="match status" value="1"/>
</dbReference>
<reference evidence="1" key="1">
    <citation type="submission" date="2011-05" db="EMBL/GenBank/DDBJ databases">
        <title>Complete sequence of Desulfotomaculum carboxydivorans CO-1-SRB.</title>
        <authorList>
            <consortium name="US DOE Joint Genome Institute"/>
            <person name="Lucas S."/>
            <person name="Han J."/>
            <person name="Lapidus A."/>
            <person name="Cheng J.-F."/>
            <person name="Goodwin L."/>
            <person name="Pitluck S."/>
            <person name="Peters L."/>
            <person name="Mikhailova N."/>
            <person name="Lu M."/>
            <person name="Han C."/>
            <person name="Tapia R."/>
            <person name="Land M."/>
            <person name="Hauser L."/>
            <person name="Kyrpides N."/>
            <person name="Ivanova N."/>
            <person name="Pagani I."/>
            <person name="Stams A."/>
            <person name="Plugge C."/>
            <person name="Muyzer G."/>
            <person name="Kuever J."/>
            <person name="Parshina S."/>
            <person name="Ivanova A."/>
            <person name="Nazina T."/>
            <person name="Woyke T."/>
        </authorList>
    </citation>
    <scope>NUCLEOTIDE SEQUENCE [LARGE SCALE GENOMIC DNA]</scope>
    <source>
        <strain evidence="1">CO-1-SRB</strain>
    </source>
</reference>
<keyword evidence="2" id="KW-1185">Reference proteome</keyword>
<dbReference type="eggNOG" id="COG4570">
    <property type="taxonomic scope" value="Bacteria"/>
</dbReference>
<evidence type="ECO:0000313" key="1">
    <source>
        <dbReference type="EMBL" id="AEF94496.1"/>
    </source>
</evidence>
<evidence type="ECO:0000313" key="2">
    <source>
        <dbReference type="Proteomes" id="UP000009226"/>
    </source>
</evidence>
<dbReference type="STRING" id="868595.Desca_1648"/>
<dbReference type="InterPro" id="IPR036614">
    <property type="entry name" value="RusA-like_sf"/>
</dbReference>
<dbReference type="Gene3D" id="3.30.1330.70">
    <property type="entry name" value="Holliday junction resolvase RusA"/>
    <property type="match status" value="1"/>
</dbReference>
<dbReference type="HOGENOM" id="CLU_124338_1_1_9"/>
<dbReference type="AlphaFoldDB" id="F6B771"/>
<organism evidence="1 2">
    <name type="scientific">Desulfotomaculum nigrificans (strain DSM 14880 / VKM B-2319 / CO-1-SRB)</name>
    <name type="common">Desulfotomaculum carboxydivorans</name>
    <dbReference type="NCBI Taxonomy" id="868595"/>
    <lineage>
        <taxon>Bacteria</taxon>
        <taxon>Bacillati</taxon>
        <taxon>Bacillota</taxon>
        <taxon>Clostridia</taxon>
        <taxon>Eubacteriales</taxon>
        <taxon>Desulfotomaculaceae</taxon>
        <taxon>Desulfotomaculum</taxon>
    </lineage>
</organism>
<dbReference type="GO" id="GO:0006281">
    <property type="term" value="P:DNA repair"/>
    <property type="evidence" value="ECO:0007669"/>
    <property type="project" value="InterPro"/>
</dbReference>
<accession>F6B771</accession>
<proteinExistence type="predicted"/>
<dbReference type="RefSeq" id="WP_013810301.1">
    <property type="nucleotide sequence ID" value="NC_015565.1"/>
</dbReference>